<keyword evidence="4" id="KW-0862">Zinc</keyword>
<dbReference type="AlphaFoldDB" id="A0A0K0DV99"/>
<dbReference type="PROSITE" id="PS51125">
    <property type="entry name" value="NHL"/>
    <property type="match status" value="1"/>
</dbReference>
<dbReference type="InterPro" id="IPR018957">
    <property type="entry name" value="Znf_C3HC4_RING-type"/>
</dbReference>
<keyword evidence="1" id="KW-0479">Metal-binding</keyword>
<dbReference type="SUPFAM" id="SSF101898">
    <property type="entry name" value="NHL repeat"/>
    <property type="match status" value="1"/>
</dbReference>
<evidence type="ECO:0000313" key="9">
    <source>
        <dbReference type="WBParaSite" id="SSTP_0000116400.1"/>
    </source>
</evidence>
<evidence type="ECO:0000256" key="2">
    <source>
        <dbReference type="ARBA" id="ARBA00022737"/>
    </source>
</evidence>
<evidence type="ECO:0000259" key="7">
    <source>
        <dbReference type="PROSITE" id="PS50089"/>
    </source>
</evidence>
<proteinExistence type="predicted"/>
<dbReference type="InterPro" id="IPR047153">
    <property type="entry name" value="TRIM45/56/19-like"/>
</dbReference>
<dbReference type="Proteomes" id="UP000035681">
    <property type="component" value="Unplaced"/>
</dbReference>
<dbReference type="Pfam" id="PF01436">
    <property type="entry name" value="NHL"/>
    <property type="match status" value="1"/>
</dbReference>
<dbReference type="SMART" id="SM00184">
    <property type="entry name" value="RING"/>
    <property type="match status" value="1"/>
</dbReference>
<keyword evidence="3 5" id="KW-0863">Zinc-finger</keyword>
<dbReference type="WBParaSite" id="SSTP_0000116400.1">
    <property type="protein sequence ID" value="SSTP_0000116400.1"/>
    <property type="gene ID" value="SSTP_0000116400"/>
</dbReference>
<dbReference type="STRING" id="6248.A0A0K0DV99"/>
<sequence>MADTISLMHSPIDFCTKDAGNLSTLSITDANDGLLCTICEKIKYSPRLLNCLHSFCTDCIIKLQKNGNDITNKKNNEGYSMCTSFCNYLSVGDNPDSDKENNWKSPNGCICCPICHQMTALNELNVEEVLPFDYPIIQLLDKSKHIPNSEICKICNKGDKAVAACESCKHICEQCVTMHKHVSVFQNHKVKLLSEISLNGGAPSKKDSLDCECGQKKVTHFCDDCEVFVCSSCFVKHNNHSINESSTWNSVGLCNQFEDVLKMIGKESVNAESLLSNDAEMKTCDEYFAIGIGKIEFIHERIVHALNNWKNDMIHDLEHRKNGLKEQFGKLRYNWALLNGKELHMVDFIKNLVTPNLDKELWKLKKIIFEQANYLINEYKKFDKDTKVETPLQSTEYLKASIHNYLTKCLVLIWNSFSPDAEDNLKHQISNTNFSLNQISMNMHEQNSYNNTAFDFNVHYLNSTPHEYRSHGIQYNNGSGDCEYDGNTSDIIPSSSTYGENFGDNYNNKNVRNSDLSSPQNIEGNSYVRNFQDRPKDYTWTQYNTNAPIFTPTSNNNQKLSMNNIVSYVGCQNGTFNENSPVSPCHNPIYSTNNDNNSSPNNSIPDIDTPLYNLNPMSPTYNKKFSFSTGNGPLPPPSSLIITTSNNGKTCKGKEMSLRYSAGLFGNPPEQLNAPHGLSIGRDEDVVVCDTNNHRIVIFSAKMQHFVFGSGGCEEGLLYYPKKIVTFQFRGNWMHIILDRGAPSRLQMFSYDGMFKCRFNSGISNDNINAMSFDEEKETLLIIDNKGIITGFGIDLIPEVHRRLVINCGRHIREPSDVIYHKGYYYISDYKSHNVCVFDNQANLVRKFGNSSITPYPIGLSITSNDIILVGDSHGNRYHISGFNIDGILVTEHECPDVKVSRCVGLKIGSDGNIITVSKQNNLVLVFNPLQNITTSTSSSVLSASSSNAPSRFHI</sequence>
<evidence type="ECO:0000313" key="10">
    <source>
        <dbReference type="WBParaSite" id="TCONS_00008582.p1"/>
    </source>
</evidence>
<dbReference type="PANTHER" id="PTHR25462:SF296">
    <property type="entry name" value="MEIOTIC P26, ISOFORM F"/>
    <property type="match status" value="1"/>
</dbReference>
<feature type="repeat" description="NHL" evidence="6">
    <location>
        <begin position="663"/>
        <end position="702"/>
    </location>
</feature>
<keyword evidence="2" id="KW-0677">Repeat</keyword>
<dbReference type="InterPro" id="IPR013083">
    <property type="entry name" value="Znf_RING/FYVE/PHD"/>
</dbReference>
<dbReference type="InterPro" id="IPR001258">
    <property type="entry name" value="NHL_repeat"/>
</dbReference>
<reference evidence="9" key="1">
    <citation type="submission" date="2015-08" db="UniProtKB">
        <authorList>
            <consortium name="WormBaseParasite"/>
        </authorList>
    </citation>
    <scope>IDENTIFICATION</scope>
</reference>
<accession>A0A0K0DV99</accession>
<dbReference type="WBParaSite" id="TCONS_00008582.p1">
    <property type="protein sequence ID" value="TCONS_00008582.p1"/>
    <property type="gene ID" value="XLOC_006518"/>
</dbReference>
<dbReference type="SUPFAM" id="SSF57850">
    <property type="entry name" value="RING/U-box"/>
    <property type="match status" value="1"/>
</dbReference>
<evidence type="ECO:0000313" key="8">
    <source>
        <dbReference type="Proteomes" id="UP000035681"/>
    </source>
</evidence>
<evidence type="ECO:0000256" key="1">
    <source>
        <dbReference type="ARBA" id="ARBA00022723"/>
    </source>
</evidence>
<name>A0A0K0DV99_STRER</name>
<organism evidence="9">
    <name type="scientific">Strongyloides stercoralis</name>
    <name type="common">Threadworm</name>
    <dbReference type="NCBI Taxonomy" id="6248"/>
    <lineage>
        <taxon>Eukaryota</taxon>
        <taxon>Metazoa</taxon>
        <taxon>Ecdysozoa</taxon>
        <taxon>Nematoda</taxon>
        <taxon>Chromadorea</taxon>
        <taxon>Rhabditida</taxon>
        <taxon>Tylenchina</taxon>
        <taxon>Panagrolaimomorpha</taxon>
        <taxon>Strongyloidoidea</taxon>
        <taxon>Strongyloididae</taxon>
        <taxon>Strongyloides</taxon>
    </lineage>
</organism>
<keyword evidence="8" id="KW-1185">Reference proteome</keyword>
<feature type="domain" description="RING-type" evidence="7">
    <location>
        <begin position="36"/>
        <end position="82"/>
    </location>
</feature>
<dbReference type="Pfam" id="PF00097">
    <property type="entry name" value="zf-C3HC4"/>
    <property type="match status" value="1"/>
</dbReference>
<evidence type="ECO:0000256" key="4">
    <source>
        <dbReference type="ARBA" id="ARBA00022833"/>
    </source>
</evidence>
<dbReference type="InterPro" id="IPR011042">
    <property type="entry name" value="6-blade_b-propeller_TolB-like"/>
</dbReference>
<dbReference type="InterPro" id="IPR017907">
    <property type="entry name" value="Znf_RING_CS"/>
</dbReference>
<dbReference type="Gene3D" id="3.30.40.10">
    <property type="entry name" value="Zinc/RING finger domain, C3HC4 (zinc finger)"/>
    <property type="match status" value="1"/>
</dbReference>
<evidence type="ECO:0000256" key="6">
    <source>
        <dbReference type="PROSITE-ProRule" id="PRU00504"/>
    </source>
</evidence>
<dbReference type="PROSITE" id="PS50089">
    <property type="entry name" value="ZF_RING_2"/>
    <property type="match status" value="1"/>
</dbReference>
<dbReference type="PANTHER" id="PTHR25462">
    <property type="entry name" value="BONUS, ISOFORM C-RELATED"/>
    <property type="match status" value="1"/>
</dbReference>
<dbReference type="InterPro" id="IPR001841">
    <property type="entry name" value="Znf_RING"/>
</dbReference>
<evidence type="ECO:0000256" key="5">
    <source>
        <dbReference type="PROSITE-ProRule" id="PRU00175"/>
    </source>
</evidence>
<dbReference type="Gene3D" id="3.30.160.60">
    <property type="entry name" value="Classic Zinc Finger"/>
    <property type="match status" value="1"/>
</dbReference>
<dbReference type="Gene3D" id="2.120.10.30">
    <property type="entry name" value="TolB, C-terminal domain"/>
    <property type="match status" value="1"/>
</dbReference>
<dbReference type="GO" id="GO:0008270">
    <property type="term" value="F:zinc ion binding"/>
    <property type="evidence" value="ECO:0007669"/>
    <property type="project" value="UniProtKB-KW"/>
</dbReference>
<evidence type="ECO:0000256" key="3">
    <source>
        <dbReference type="ARBA" id="ARBA00022771"/>
    </source>
</evidence>
<protein>
    <submittedName>
        <fullName evidence="9 10">RING-type domain-containing protein</fullName>
    </submittedName>
</protein>
<dbReference type="PROSITE" id="PS00518">
    <property type="entry name" value="ZF_RING_1"/>
    <property type="match status" value="1"/>
</dbReference>